<evidence type="ECO:0000256" key="1">
    <source>
        <dbReference type="SAM" id="Coils"/>
    </source>
</evidence>
<evidence type="ECO:0000313" key="3">
    <source>
        <dbReference type="EMBL" id="KXZ52024.1"/>
    </source>
</evidence>
<sequence length="401" mass="42783">MPGPQRPSLKRNGFGCEEQGLPVPSASAVCSWQPEAGERPAKRHHADAHPQQQRLPASAAAPSAASAGSQSVRRLIEGLLSALPGSNARTSALPGVQLSTPAEPAPQRPRQEFGGRPAEGRRAGEDGVMLQLLQLLLREQQRKEQEQRRMREEELWQQLLLLVERQEAERSRRRQEEALAKAAEALGLNHLSVADAAALLEALQALRGGNLDHDQRPVLRDMDHSSDKQPVPLRQQYSGHRAGVNDAGLGDAGPSGHAVLPFSGADRLGCPYSAHQEPLEAPMREAGAGLLPLVRMRPGDQRAQLVRGSRGGDLAASNGGQHAPMPSDYRSQALTRIGLRDGAAVLPPSLRLVHPHAKGSTVAVSGFEAPTRGSVRATSGDSAPMLLAGLLWQDAQGRQVG</sequence>
<feature type="compositionally biased region" description="Basic and acidic residues" evidence="2">
    <location>
        <begin position="109"/>
        <end position="122"/>
    </location>
</feature>
<dbReference type="Proteomes" id="UP000075714">
    <property type="component" value="Unassembled WGS sequence"/>
</dbReference>
<evidence type="ECO:0000256" key="2">
    <source>
        <dbReference type="SAM" id="MobiDB-lite"/>
    </source>
</evidence>
<feature type="region of interest" description="Disordered" evidence="2">
    <location>
        <begin position="27"/>
        <end position="70"/>
    </location>
</feature>
<protein>
    <submittedName>
        <fullName evidence="3">Uncharacterized protein</fullName>
    </submittedName>
</protein>
<organism evidence="3 4">
    <name type="scientific">Gonium pectorale</name>
    <name type="common">Green alga</name>
    <dbReference type="NCBI Taxonomy" id="33097"/>
    <lineage>
        <taxon>Eukaryota</taxon>
        <taxon>Viridiplantae</taxon>
        <taxon>Chlorophyta</taxon>
        <taxon>core chlorophytes</taxon>
        <taxon>Chlorophyceae</taxon>
        <taxon>CS clade</taxon>
        <taxon>Chlamydomonadales</taxon>
        <taxon>Volvocaceae</taxon>
        <taxon>Gonium</taxon>
    </lineage>
</organism>
<comment type="caution">
    <text evidence="3">The sequence shown here is derived from an EMBL/GenBank/DDBJ whole genome shotgun (WGS) entry which is preliminary data.</text>
</comment>
<dbReference type="AlphaFoldDB" id="A0A150GQG0"/>
<feature type="region of interest" description="Disordered" evidence="2">
    <location>
        <begin position="1"/>
        <end position="20"/>
    </location>
</feature>
<keyword evidence="1" id="KW-0175">Coiled coil</keyword>
<proteinExistence type="predicted"/>
<reference evidence="4" key="1">
    <citation type="journal article" date="2016" name="Nat. Commun.">
        <title>The Gonium pectorale genome demonstrates co-option of cell cycle regulation during the evolution of multicellularity.</title>
        <authorList>
            <person name="Hanschen E.R."/>
            <person name="Marriage T.N."/>
            <person name="Ferris P.J."/>
            <person name="Hamaji T."/>
            <person name="Toyoda A."/>
            <person name="Fujiyama A."/>
            <person name="Neme R."/>
            <person name="Noguchi H."/>
            <person name="Minakuchi Y."/>
            <person name="Suzuki M."/>
            <person name="Kawai-Toyooka H."/>
            <person name="Smith D.R."/>
            <person name="Sparks H."/>
            <person name="Anderson J."/>
            <person name="Bakaric R."/>
            <person name="Luria V."/>
            <person name="Karger A."/>
            <person name="Kirschner M.W."/>
            <person name="Durand P.M."/>
            <person name="Michod R.E."/>
            <person name="Nozaki H."/>
            <person name="Olson B.J."/>
        </authorList>
    </citation>
    <scope>NUCLEOTIDE SEQUENCE [LARGE SCALE GENOMIC DNA]</scope>
    <source>
        <strain evidence="4">NIES-2863</strain>
    </source>
</reference>
<feature type="region of interest" description="Disordered" evidence="2">
    <location>
        <begin position="86"/>
        <end position="122"/>
    </location>
</feature>
<gene>
    <name evidence="3" type="ORF">GPECTOR_10g1047</name>
</gene>
<name>A0A150GQG0_GONPE</name>
<keyword evidence="4" id="KW-1185">Reference proteome</keyword>
<feature type="compositionally biased region" description="Low complexity" evidence="2">
    <location>
        <begin position="56"/>
        <end position="67"/>
    </location>
</feature>
<dbReference type="EMBL" id="LSYV01000011">
    <property type="protein sequence ID" value="KXZ52024.1"/>
    <property type="molecule type" value="Genomic_DNA"/>
</dbReference>
<accession>A0A150GQG0</accession>
<feature type="coiled-coil region" evidence="1">
    <location>
        <begin position="133"/>
        <end position="185"/>
    </location>
</feature>
<evidence type="ECO:0000313" key="4">
    <source>
        <dbReference type="Proteomes" id="UP000075714"/>
    </source>
</evidence>